<accession>A0A8J4M164</accession>
<dbReference type="AlphaFoldDB" id="A0A8J4M164"/>
<evidence type="ECO:0008006" key="3">
    <source>
        <dbReference type="Google" id="ProtNLM"/>
    </source>
</evidence>
<evidence type="ECO:0000313" key="2">
    <source>
        <dbReference type="Proteomes" id="UP000677918"/>
    </source>
</evidence>
<dbReference type="Proteomes" id="UP000677918">
    <property type="component" value="Unassembled WGS sequence"/>
</dbReference>
<keyword evidence="2" id="KW-1185">Reference proteome</keyword>
<evidence type="ECO:0000313" key="1">
    <source>
        <dbReference type="EMBL" id="GIQ67221.1"/>
    </source>
</evidence>
<organism evidence="1 2">
    <name type="scientific">Xylanibacillus composti</name>
    <dbReference type="NCBI Taxonomy" id="1572762"/>
    <lineage>
        <taxon>Bacteria</taxon>
        <taxon>Bacillati</taxon>
        <taxon>Bacillota</taxon>
        <taxon>Bacilli</taxon>
        <taxon>Bacillales</taxon>
        <taxon>Paenibacillaceae</taxon>
        <taxon>Xylanibacillus</taxon>
    </lineage>
</organism>
<dbReference type="RefSeq" id="WP_213409830.1">
    <property type="nucleotide sequence ID" value="NZ_BOVK01000001.1"/>
</dbReference>
<reference evidence="1" key="1">
    <citation type="submission" date="2021-04" db="EMBL/GenBank/DDBJ databases">
        <title>Draft genome sequence of Xylanibacillus composti strain K13.</title>
        <authorList>
            <person name="Uke A."/>
            <person name="Chhe C."/>
            <person name="Baramee S."/>
            <person name="Kosugi A."/>
        </authorList>
    </citation>
    <scope>NUCLEOTIDE SEQUENCE</scope>
    <source>
        <strain evidence="1">K13</strain>
    </source>
</reference>
<dbReference type="EMBL" id="BOVK01000001">
    <property type="protein sequence ID" value="GIQ67221.1"/>
    <property type="molecule type" value="Genomic_DNA"/>
</dbReference>
<proteinExistence type="predicted"/>
<sequence>MVQATTVKQLPVYPTRIHGRLHHALPHSIISRTAAYEAWFKSNYIQLYCPNETRGSYHVNFFGYFVWMQRFPCFYVERFKRSTLARTNADIISFIQRCIDDGLYFYTYADEFYVPLFWHERGHVLRDFLIHGYNAERRTFDVVGVRKDSQIGSTVVSFDDFLASYESTEVSEFFQDDIFLLKELPEDEYEFDPVLVKELLDEYLHSRNTSTRFRMRANPRPDLYGMSVYDQYIEDLRLTEETKEYVSFIPAQIIMEHKQLMVDRIAYMADHAVLDPVMLRQIQTDYEEAAKRSAILRSSILKHNRLQRGSLIKDIISDVCTIRTIEQEVLGRLLDELHRNF</sequence>
<comment type="caution">
    <text evidence="1">The sequence shown here is derived from an EMBL/GenBank/DDBJ whole genome shotgun (WGS) entry which is preliminary data.</text>
</comment>
<gene>
    <name evidence="1" type="ORF">XYCOK13_00450</name>
</gene>
<name>A0A8J4M164_9BACL</name>
<protein>
    <recommendedName>
        <fullName evidence="3">Butirosin biosynthesis protein H-like</fullName>
    </recommendedName>
</protein>